<comment type="pathway">
    <text evidence="6">Amino-acid biosynthesis; L-lysine biosynthesis via DAP pathway; DL-2,6-diaminopimelate from LL-2,6-diaminopimelate: step 1/1.</text>
</comment>
<keyword evidence="3 6" id="KW-0028">Amino-acid biosynthesis</keyword>
<dbReference type="NCBIfam" id="TIGR00652">
    <property type="entry name" value="DapF"/>
    <property type="match status" value="1"/>
</dbReference>
<evidence type="ECO:0000256" key="2">
    <source>
        <dbReference type="ARBA" id="ARBA00022490"/>
    </source>
</evidence>
<evidence type="ECO:0000313" key="9">
    <source>
        <dbReference type="Proteomes" id="UP000469462"/>
    </source>
</evidence>
<dbReference type="AlphaFoldDB" id="A0AAI9WN14"/>
<keyword evidence="4 6" id="KW-0457">Lysine biosynthesis</keyword>
<sequence length="286" mass="31627">MTELHFTKMQGAGNDFVVLDRVAEPVEVTPQLVRRLADRRFGIGADQLLLLDPPQKAGEPLRYRIFNSDGDEVEQCGNGARCIGRFALERGYASGDSIPFQTMKGRICVKREPDGRMVADMGEPRFQPEEIPFRPEGLQHRIENRIAVWKVYCEPLERDIEFTVTSMGNPHATVFTDDVDRERIDLIGPFLQRHPAFPESVNVGFVECESAQKAKIRVWERGPGETLACGTGTSAAMAAGLMRGIFERRVEFSARGGALACAWEGPGSTLSLIGPAEVVFTGCIEI</sequence>
<accession>A0AAI9WN14</accession>
<keyword evidence="5 6" id="KW-0413">Isomerase</keyword>
<dbReference type="GO" id="GO:0008837">
    <property type="term" value="F:diaminopimelate epimerase activity"/>
    <property type="evidence" value="ECO:0007669"/>
    <property type="project" value="UniProtKB-UniRule"/>
</dbReference>
<dbReference type="InterPro" id="IPR001653">
    <property type="entry name" value="DAP_epimerase_DapF"/>
</dbReference>
<reference evidence="8 9" key="1">
    <citation type="submission" date="2019-10" db="EMBL/GenBank/DDBJ databases">
        <title>Genome diversity of Sutterella seckii.</title>
        <authorList>
            <person name="Chaplin A.V."/>
            <person name="Sokolova S.R."/>
            <person name="Mosin K.A."/>
            <person name="Ivanova E.L."/>
            <person name="Kochetkova T.O."/>
            <person name="Goltsov A.Y."/>
            <person name="Trofimov D.Y."/>
            <person name="Efimov B.A."/>
        </authorList>
    </citation>
    <scope>NUCLEOTIDE SEQUENCE [LARGE SCALE GENOMIC DNA]</scope>
    <source>
        <strain evidence="8 9">ASD3426</strain>
    </source>
</reference>
<feature type="binding site" evidence="6">
    <location>
        <position position="67"/>
    </location>
    <ligand>
        <name>substrate</name>
    </ligand>
</feature>
<evidence type="ECO:0000256" key="3">
    <source>
        <dbReference type="ARBA" id="ARBA00022605"/>
    </source>
</evidence>
<dbReference type="Pfam" id="PF01678">
    <property type="entry name" value="DAP_epimerase"/>
    <property type="match status" value="2"/>
</dbReference>
<evidence type="ECO:0000313" key="8">
    <source>
        <dbReference type="EMBL" id="KAB7651588.1"/>
    </source>
</evidence>
<feature type="site" description="Could be important to modulate the pK values of the two catalytic cysteine residues" evidence="6">
    <location>
        <position position="171"/>
    </location>
</feature>
<keyword evidence="2 6" id="KW-0963">Cytoplasm</keyword>
<dbReference type="Gene3D" id="3.10.310.10">
    <property type="entry name" value="Diaminopimelate Epimerase, Chain A, domain 1"/>
    <property type="match status" value="2"/>
</dbReference>
<comment type="catalytic activity">
    <reaction evidence="6">
        <text>(2S,6S)-2,6-diaminopimelate = meso-2,6-diaminopimelate</text>
        <dbReference type="Rhea" id="RHEA:15393"/>
        <dbReference type="ChEBI" id="CHEBI:57609"/>
        <dbReference type="ChEBI" id="CHEBI:57791"/>
        <dbReference type="EC" id="5.1.1.7"/>
    </reaction>
</comment>
<dbReference type="EMBL" id="WEHW01000012">
    <property type="protein sequence ID" value="KAB7651588.1"/>
    <property type="molecule type" value="Genomic_DNA"/>
</dbReference>
<organism evidence="8 9">
    <name type="scientific">Sutterella seckii</name>
    <dbReference type="NCBI Taxonomy" id="1944635"/>
    <lineage>
        <taxon>Bacteria</taxon>
        <taxon>Pseudomonadati</taxon>
        <taxon>Pseudomonadota</taxon>
        <taxon>Betaproteobacteria</taxon>
        <taxon>Burkholderiales</taxon>
        <taxon>Sutterellaceae</taxon>
        <taxon>Sutterella</taxon>
    </lineage>
</organism>
<feature type="binding site" evidence="6">
    <location>
        <position position="47"/>
    </location>
    <ligand>
        <name>substrate</name>
    </ligand>
</feature>
<dbReference type="HAMAP" id="MF_00197">
    <property type="entry name" value="DAP_epimerase"/>
    <property type="match status" value="1"/>
</dbReference>
<dbReference type="PANTHER" id="PTHR31689">
    <property type="entry name" value="DIAMINOPIMELATE EPIMERASE, CHLOROPLASTIC"/>
    <property type="match status" value="1"/>
</dbReference>
<evidence type="ECO:0000256" key="6">
    <source>
        <dbReference type="HAMAP-Rule" id="MF_00197"/>
    </source>
</evidence>
<protein>
    <recommendedName>
        <fullName evidence="6 7">Diaminopimelate epimerase</fullName>
        <shortName evidence="6">DAP epimerase</shortName>
        <ecNumber evidence="6 7">5.1.1.7</ecNumber>
    </recommendedName>
    <alternativeName>
        <fullName evidence="6">PLP-independent amino acid racemase</fullName>
    </alternativeName>
</protein>
<feature type="binding site" evidence="6">
    <location>
        <position position="202"/>
    </location>
    <ligand>
        <name>substrate</name>
    </ligand>
</feature>
<comment type="subunit">
    <text evidence="6">Homodimer.</text>
</comment>
<feature type="binding site" evidence="6">
    <location>
        <position position="169"/>
    </location>
    <ligand>
        <name>substrate</name>
    </ligand>
</feature>
<evidence type="ECO:0000256" key="1">
    <source>
        <dbReference type="ARBA" id="ARBA00010219"/>
    </source>
</evidence>
<dbReference type="RefSeq" id="WP_139688254.1">
    <property type="nucleotide sequence ID" value="NZ_WEHW01000012.1"/>
</dbReference>
<feature type="active site" description="Proton donor" evidence="6">
    <location>
        <position position="76"/>
    </location>
</feature>
<evidence type="ECO:0000256" key="5">
    <source>
        <dbReference type="ARBA" id="ARBA00023235"/>
    </source>
</evidence>
<comment type="similarity">
    <text evidence="1 6">Belongs to the diaminopimelate epimerase family.</text>
</comment>
<dbReference type="FunFam" id="3.10.310.10:FF:000001">
    <property type="entry name" value="Diaminopimelate epimerase"/>
    <property type="match status" value="1"/>
</dbReference>
<comment type="function">
    <text evidence="6">Catalyzes the stereoinversion of LL-2,6-diaminopimelate (L,L-DAP) to meso-diaminopimelate (meso-DAP), a precursor of L-lysine and an essential component of the bacterial peptidoglycan.</text>
</comment>
<gene>
    <name evidence="6 8" type="primary">dapF</name>
    <name evidence="8" type="ORF">GBM96_04990</name>
</gene>
<dbReference type="PANTHER" id="PTHR31689:SF0">
    <property type="entry name" value="DIAMINOPIMELATE EPIMERASE"/>
    <property type="match status" value="1"/>
</dbReference>
<comment type="subcellular location">
    <subcellularLocation>
        <location evidence="6">Cytoplasm</location>
    </subcellularLocation>
</comment>
<comment type="caution">
    <text evidence="8">The sequence shown here is derived from an EMBL/GenBank/DDBJ whole genome shotgun (WGS) entry which is preliminary data.</text>
</comment>
<proteinExistence type="inferred from homology"/>
<feature type="binding site" evidence="6">
    <location>
        <begin position="230"/>
        <end position="231"/>
    </location>
    <ligand>
        <name>substrate</name>
    </ligand>
</feature>
<keyword evidence="9" id="KW-1185">Reference proteome</keyword>
<dbReference type="GO" id="GO:0005829">
    <property type="term" value="C:cytosol"/>
    <property type="evidence" value="ECO:0007669"/>
    <property type="project" value="TreeGrafter"/>
</dbReference>
<dbReference type="EC" id="5.1.1.7" evidence="6 7"/>
<feature type="site" description="Could be important to modulate the pK values of the two catalytic cysteine residues" evidence="6">
    <location>
        <position position="220"/>
    </location>
</feature>
<feature type="active site" description="Proton acceptor" evidence="6">
    <location>
        <position position="229"/>
    </location>
</feature>
<feature type="binding site" evidence="6">
    <location>
        <begin position="77"/>
        <end position="78"/>
    </location>
    <ligand>
        <name>substrate</name>
    </ligand>
</feature>
<dbReference type="SUPFAM" id="SSF54506">
    <property type="entry name" value="Diaminopimelate epimerase-like"/>
    <property type="match status" value="2"/>
</dbReference>
<evidence type="ECO:0000256" key="7">
    <source>
        <dbReference type="NCBIfam" id="TIGR00652"/>
    </source>
</evidence>
<dbReference type="Proteomes" id="UP000469462">
    <property type="component" value="Unassembled WGS sequence"/>
</dbReference>
<dbReference type="GO" id="GO:0009089">
    <property type="term" value="P:lysine biosynthetic process via diaminopimelate"/>
    <property type="evidence" value="ECO:0007669"/>
    <property type="project" value="UniProtKB-UniRule"/>
</dbReference>
<feature type="binding site" evidence="6">
    <location>
        <position position="14"/>
    </location>
    <ligand>
        <name>substrate</name>
    </ligand>
</feature>
<name>A0AAI9WN14_9BURK</name>
<feature type="binding site" evidence="6">
    <location>
        <begin position="220"/>
        <end position="221"/>
    </location>
    <ligand>
        <name>substrate</name>
    </ligand>
</feature>
<evidence type="ECO:0000256" key="4">
    <source>
        <dbReference type="ARBA" id="ARBA00023154"/>
    </source>
</evidence>